<protein>
    <submittedName>
        <fullName evidence="1">Uncharacterized protein</fullName>
    </submittedName>
</protein>
<dbReference type="EMBL" id="PYSV01000002">
    <property type="protein sequence ID" value="PTA69357.1"/>
    <property type="molecule type" value="Genomic_DNA"/>
</dbReference>
<evidence type="ECO:0000313" key="1">
    <source>
        <dbReference type="EMBL" id="PTA69357.1"/>
    </source>
</evidence>
<evidence type="ECO:0000313" key="2">
    <source>
        <dbReference type="Proteomes" id="UP000240317"/>
    </source>
</evidence>
<dbReference type="Proteomes" id="UP000240317">
    <property type="component" value="Unassembled WGS sequence"/>
</dbReference>
<sequence length="172" mass="18641">MTLPSADRPTRPLPTKPAGHVELARYSSLGRFWSLLGGAARAGRHVTAVRGDAPEVCRRRISGYVLPGAGIFLDTARTATHLEDSFAPHPALVALLSGDPAPLRAELNAHFELRVDFTLALTARRDLIARPELRFAPIVPGLSDLPPDLPLEVRRLGRDELHLLVQRACGVA</sequence>
<reference evidence="1 2" key="1">
    <citation type="submission" date="2018-03" db="EMBL/GenBank/DDBJ databases">
        <title>Draft genome of Deinococcus sp. OD32.</title>
        <authorList>
            <person name="Wang X.-P."/>
            <person name="Du Z.-J."/>
        </authorList>
    </citation>
    <scope>NUCLEOTIDE SEQUENCE [LARGE SCALE GENOMIC DNA]</scope>
    <source>
        <strain evidence="1 2">OD32</strain>
    </source>
</reference>
<dbReference type="OrthoDB" id="70033at2"/>
<proteinExistence type="predicted"/>
<keyword evidence="2" id="KW-1185">Reference proteome</keyword>
<comment type="caution">
    <text evidence="1">The sequence shown here is derived from an EMBL/GenBank/DDBJ whole genome shotgun (WGS) entry which is preliminary data.</text>
</comment>
<name>A0A2T3WBX7_9DEIO</name>
<accession>A0A2T3WBX7</accession>
<gene>
    <name evidence="1" type="ORF">C8263_03270</name>
</gene>
<dbReference type="RefSeq" id="WP_107136668.1">
    <property type="nucleotide sequence ID" value="NZ_PYSV01000002.1"/>
</dbReference>
<dbReference type="AlphaFoldDB" id="A0A2T3WBX7"/>
<organism evidence="1 2">
    <name type="scientific">Deinococcus arcticus</name>
    <dbReference type="NCBI Taxonomy" id="2136176"/>
    <lineage>
        <taxon>Bacteria</taxon>
        <taxon>Thermotogati</taxon>
        <taxon>Deinococcota</taxon>
        <taxon>Deinococci</taxon>
        <taxon>Deinococcales</taxon>
        <taxon>Deinococcaceae</taxon>
        <taxon>Deinococcus</taxon>
    </lineage>
</organism>